<dbReference type="Pfam" id="PF00583">
    <property type="entry name" value="Acetyltransf_1"/>
    <property type="match status" value="1"/>
</dbReference>
<reference evidence="2 3" key="1">
    <citation type="submission" date="2019-08" db="EMBL/GenBank/DDBJ databases">
        <title>In-depth cultivation of the pig gut microbiome towards novel bacterial diversity and tailored functional studies.</title>
        <authorList>
            <person name="Wylensek D."/>
            <person name="Hitch T.C.A."/>
            <person name="Clavel T."/>
        </authorList>
    </citation>
    <scope>NUCLEOTIDE SEQUENCE [LARGE SCALE GENOMIC DNA]</scope>
    <source>
        <strain evidence="2 3">BL-389-WT-3D</strain>
    </source>
</reference>
<name>A0A844F8X1_CLOSV</name>
<dbReference type="InterPro" id="IPR016181">
    <property type="entry name" value="Acyl_CoA_acyltransferase"/>
</dbReference>
<dbReference type="AlphaFoldDB" id="A0A844F8X1"/>
<dbReference type="CDD" id="cd04301">
    <property type="entry name" value="NAT_SF"/>
    <property type="match status" value="1"/>
</dbReference>
<feature type="domain" description="N-acetyltransferase" evidence="1">
    <location>
        <begin position="1"/>
        <end position="147"/>
    </location>
</feature>
<keyword evidence="2" id="KW-0808">Transferase</keyword>
<evidence type="ECO:0000259" key="1">
    <source>
        <dbReference type="PROSITE" id="PS51186"/>
    </source>
</evidence>
<organism evidence="2 3">
    <name type="scientific">Clostridium scindens (strain JCM 10418 / VPI 12708)</name>
    <dbReference type="NCBI Taxonomy" id="29347"/>
    <lineage>
        <taxon>Bacteria</taxon>
        <taxon>Bacillati</taxon>
        <taxon>Bacillota</taxon>
        <taxon>Clostridia</taxon>
        <taxon>Lachnospirales</taxon>
        <taxon>Lachnospiraceae</taxon>
    </lineage>
</organism>
<protein>
    <submittedName>
        <fullName evidence="2">N-acetyltransferase</fullName>
    </submittedName>
</protein>
<sequence>MIIRQERLEDYDEVYHVVKEAFKSAEHSDGNEQDLVVELRKSKSFIPELSLVAVEDGKTVGHILLTKALVQGVEVLALAPLSVLPDYQNRGIGLSLMKEGHDIAHKLGYEYSVVLGHSKYYPKAGYIPASQYGIKAPFEVDDENFMAICLSESQNKLNGVIEYDKAFGV</sequence>
<dbReference type="Proteomes" id="UP000462363">
    <property type="component" value="Unassembled WGS sequence"/>
</dbReference>
<dbReference type="Gene3D" id="3.40.630.30">
    <property type="match status" value="1"/>
</dbReference>
<dbReference type="RefSeq" id="WP_154323239.1">
    <property type="nucleotide sequence ID" value="NZ_CP045695.1"/>
</dbReference>
<accession>A0A844F8X1</accession>
<evidence type="ECO:0000313" key="3">
    <source>
        <dbReference type="Proteomes" id="UP000462363"/>
    </source>
</evidence>
<dbReference type="InterPro" id="IPR000182">
    <property type="entry name" value="GNAT_dom"/>
</dbReference>
<evidence type="ECO:0000313" key="2">
    <source>
        <dbReference type="EMBL" id="MSS40157.1"/>
    </source>
</evidence>
<dbReference type="EMBL" id="VUMB01000012">
    <property type="protein sequence ID" value="MSS40157.1"/>
    <property type="molecule type" value="Genomic_DNA"/>
</dbReference>
<dbReference type="SUPFAM" id="SSF55729">
    <property type="entry name" value="Acyl-CoA N-acyltransferases (Nat)"/>
    <property type="match status" value="1"/>
</dbReference>
<gene>
    <name evidence="2" type="ORF">FYJ37_07285</name>
</gene>
<dbReference type="PROSITE" id="PS51186">
    <property type="entry name" value="GNAT"/>
    <property type="match status" value="1"/>
</dbReference>
<comment type="caution">
    <text evidence="2">The sequence shown here is derived from an EMBL/GenBank/DDBJ whole genome shotgun (WGS) entry which is preliminary data.</text>
</comment>
<proteinExistence type="predicted"/>
<dbReference type="GO" id="GO:0016747">
    <property type="term" value="F:acyltransferase activity, transferring groups other than amino-acyl groups"/>
    <property type="evidence" value="ECO:0007669"/>
    <property type="project" value="InterPro"/>
</dbReference>